<dbReference type="PANTHER" id="PTHR11530">
    <property type="entry name" value="D-AMINO ACID OXIDASE"/>
    <property type="match status" value="1"/>
</dbReference>
<proteinExistence type="inferred from homology"/>
<dbReference type="GO" id="GO:0005737">
    <property type="term" value="C:cytoplasm"/>
    <property type="evidence" value="ECO:0007669"/>
    <property type="project" value="TreeGrafter"/>
</dbReference>
<dbReference type="AlphaFoldDB" id="A0A846X4A7"/>
<dbReference type="Pfam" id="PF01266">
    <property type="entry name" value="DAO"/>
    <property type="match status" value="1"/>
</dbReference>
<evidence type="ECO:0000259" key="10">
    <source>
        <dbReference type="Pfam" id="PF01266"/>
    </source>
</evidence>
<evidence type="ECO:0000256" key="2">
    <source>
        <dbReference type="ARBA" id="ARBA00006730"/>
    </source>
</evidence>
<dbReference type="Gene3D" id="3.30.9.10">
    <property type="entry name" value="D-Amino Acid Oxidase, subunit A, domain 2"/>
    <property type="match status" value="1"/>
</dbReference>
<evidence type="ECO:0000256" key="9">
    <source>
        <dbReference type="PIRSR" id="PIRSR000189-1"/>
    </source>
</evidence>
<evidence type="ECO:0000256" key="6">
    <source>
        <dbReference type="ARBA" id="ARBA00039101"/>
    </source>
</evidence>
<feature type="binding site" evidence="9">
    <location>
        <position position="180"/>
    </location>
    <ligand>
        <name>FAD</name>
        <dbReference type="ChEBI" id="CHEBI:57692"/>
    </ligand>
</feature>
<feature type="binding site" evidence="9">
    <location>
        <position position="166"/>
    </location>
    <ligand>
        <name>FAD</name>
        <dbReference type="ChEBI" id="CHEBI:57692"/>
    </ligand>
</feature>
<dbReference type="PANTHER" id="PTHR11530:SF11">
    <property type="entry name" value="D-ASPARTATE OXIDASE"/>
    <property type="match status" value="1"/>
</dbReference>
<evidence type="ECO:0000256" key="5">
    <source>
        <dbReference type="ARBA" id="ARBA00023002"/>
    </source>
</evidence>
<keyword evidence="5" id="KW-0560">Oxidoreductase</keyword>
<keyword evidence="4 9" id="KW-0274">FAD</keyword>
<feature type="binding site" evidence="9">
    <location>
        <begin position="54"/>
        <end position="55"/>
    </location>
    <ligand>
        <name>FAD</name>
        <dbReference type="ChEBI" id="CHEBI:57692"/>
    </ligand>
</feature>
<dbReference type="GO" id="GO:0019478">
    <property type="term" value="P:D-amino acid catabolic process"/>
    <property type="evidence" value="ECO:0007669"/>
    <property type="project" value="TreeGrafter"/>
</dbReference>
<dbReference type="SUPFAM" id="SSF54373">
    <property type="entry name" value="FAD-linked reductases, C-terminal domain"/>
    <property type="match status" value="1"/>
</dbReference>
<dbReference type="EC" id="1.4.3.3" evidence="6"/>
<comment type="caution">
    <text evidence="11">The sequence shown here is derived from an EMBL/GenBank/DDBJ whole genome shotgun (WGS) entry which is preliminary data.</text>
</comment>
<dbReference type="GO" id="GO:0071949">
    <property type="term" value="F:FAD binding"/>
    <property type="evidence" value="ECO:0007669"/>
    <property type="project" value="InterPro"/>
</dbReference>
<evidence type="ECO:0000313" key="12">
    <source>
        <dbReference type="Proteomes" id="UP000582646"/>
    </source>
</evidence>
<evidence type="ECO:0000256" key="7">
    <source>
        <dbReference type="ARBA" id="ARBA00039751"/>
    </source>
</evidence>
<feature type="binding site" evidence="9">
    <location>
        <position position="225"/>
    </location>
    <ligand>
        <name>D-dopa</name>
        <dbReference type="ChEBI" id="CHEBI:149689"/>
    </ligand>
</feature>
<comment type="similarity">
    <text evidence="2">Belongs to the DAMOX/DASOX family.</text>
</comment>
<dbReference type="GO" id="GO:0003884">
    <property type="term" value="F:D-amino-acid oxidase activity"/>
    <property type="evidence" value="ECO:0007669"/>
    <property type="project" value="UniProtKB-EC"/>
</dbReference>
<evidence type="ECO:0000256" key="3">
    <source>
        <dbReference type="ARBA" id="ARBA00022630"/>
    </source>
</evidence>
<reference evidence="11 12" key="1">
    <citation type="submission" date="2020-04" db="EMBL/GenBank/DDBJ databases">
        <title>MicrobeNet Type strains.</title>
        <authorList>
            <person name="Nicholson A.C."/>
        </authorList>
    </citation>
    <scope>NUCLEOTIDE SEQUENCE [LARGE SCALE GENOMIC DNA]</scope>
    <source>
        <strain evidence="11 12">DSM 44113</strain>
    </source>
</reference>
<keyword evidence="3" id="KW-0285">Flavoprotein</keyword>
<dbReference type="PIRSF" id="PIRSF000189">
    <property type="entry name" value="D-aa_oxidase"/>
    <property type="match status" value="1"/>
</dbReference>
<dbReference type="RefSeq" id="WP_168546377.1">
    <property type="nucleotide sequence ID" value="NZ_BAAAKS010000063.1"/>
</dbReference>
<dbReference type="Proteomes" id="UP000582646">
    <property type="component" value="Unassembled WGS sequence"/>
</dbReference>
<evidence type="ECO:0000256" key="1">
    <source>
        <dbReference type="ARBA" id="ARBA00001974"/>
    </source>
</evidence>
<dbReference type="SUPFAM" id="SSF51971">
    <property type="entry name" value="Nucleotide-binding domain"/>
    <property type="match status" value="1"/>
</dbReference>
<evidence type="ECO:0000256" key="4">
    <source>
        <dbReference type="ARBA" id="ARBA00022827"/>
    </source>
</evidence>
<protein>
    <recommendedName>
        <fullName evidence="7">D-amino-acid oxidase</fullName>
        <ecNumber evidence="6">1.4.3.3</ecNumber>
    </recommendedName>
</protein>
<feature type="binding site" evidence="9">
    <location>
        <position position="280"/>
    </location>
    <ligand>
        <name>D-dopa</name>
        <dbReference type="ChEBI" id="CHEBI:149689"/>
    </ligand>
</feature>
<feature type="binding site" evidence="9">
    <location>
        <begin position="301"/>
        <end position="306"/>
    </location>
    <ligand>
        <name>FAD</name>
        <dbReference type="ChEBI" id="CHEBI:57692"/>
    </ligand>
</feature>
<comment type="cofactor">
    <cofactor evidence="1 9">
        <name>FAD</name>
        <dbReference type="ChEBI" id="CHEBI:57692"/>
    </cofactor>
</comment>
<dbReference type="Gene3D" id="3.40.50.720">
    <property type="entry name" value="NAD(P)-binding Rossmann-like Domain"/>
    <property type="match status" value="1"/>
</dbReference>
<sequence length="319" mass="34089">MTEVTIVGAGVIGLSCAVRLLEAGHRVRVYGRALAPSAPSEPAAERTGGVDTVTSAVAAAVWYPYLAEPRDRVGGWSATALTAFTDLAARGVDGVVMTPGTEIFREPVPEPWWTSAVPSVERVLRPRPGYAEGWSFVSPVIEMPVYLPWLVGRVRELGGTVEQRDVRSLDELDGLVVNATGLGARELVGDASMEPVRGQVVYLEQVGVDRWWIDDSALDLGVTTYVVPRSRDIVVGGTEDHGAEELTVDPATAEAILARARDLVPELRDARVLGHNVGLRPSRPTVRLEREGDVVHCYGHGGAGVTLSWGCADEVAALV</sequence>
<evidence type="ECO:0000313" key="11">
    <source>
        <dbReference type="EMBL" id="NKY19385.1"/>
    </source>
</evidence>
<comment type="catalytic activity">
    <reaction evidence="8">
        <text>a D-alpha-amino acid + O2 + H2O = a 2-oxocarboxylate + H2O2 + NH4(+)</text>
        <dbReference type="Rhea" id="RHEA:21816"/>
        <dbReference type="ChEBI" id="CHEBI:15377"/>
        <dbReference type="ChEBI" id="CHEBI:15379"/>
        <dbReference type="ChEBI" id="CHEBI:16240"/>
        <dbReference type="ChEBI" id="CHEBI:28938"/>
        <dbReference type="ChEBI" id="CHEBI:35179"/>
        <dbReference type="ChEBI" id="CHEBI:59871"/>
        <dbReference type="EC" id="1.4.3.3"/>
    </reaction>
    <physiologicalReaction direction="left-to-right" evidence="8">
        <dbReference type="Rhea" id="RHEA:21817"/>
    </physiologicalReaction>
</comment>
<dbReference type="InterPro" id="IPR006076">
    <property type="entry name" value="FAD-dep_OxRdtase"/>
</dbReference>
<name>A0A846X4A7_9ACTN</name>
<accession>A0A846X4A7</accession>
<gene>
    <name evidence="11" type="ORF">HF999_13520</name>
</gene>
<dbReference type="EMBL" id="JAAXOQ010000017">
    <property type="protein sequence ID" value="NKY19385.1"/>
    <property type="molecule type" value="Genomic_DNA"/>
</dbReference>
<evidence type="ECO:0000256" key="8">
    <source>
        <dbReference type="ARBA" id="ARBA00049547"/>
    </source>
</evidence>
<organism evidence="11 12">
    <name type="scientific">Tsukamurella spumae</name>
    <dbReference type="NCBI Taxonomy" id="44753"/>
    <lineage>
        <taxon>Bacteria</taxon>
        <taxon>Bacillati</taxon>
        <taxon>Actinomycetota</taxon>
        <taxon>Actinomycetes</taxon>
        <taxon>Mycobacteriales</taxon>
        <taxon>Tsukamurellaceae</taxon>
        <taxon>Tsukamurella</taxon>
    </lineage>
</organism>
<dbReference type="InterPro" id="IPR023209">
    <property type="entry name" value="DAO"/>
</dbReference>
<keyword evidence="12" id="KW-1185">Reference proteome</keyword>
<feature type="binding site" evidence="9">
    <location>
        <position position="302"/>
    </location>
    <ligand>
        <name>D-dopa</name>
        <dbReference type="ChEBI" id="CHEBI:149689"/>
    </ligand>
</feature>
<feature type="domain" description="FAD dependent oxidoreductase" evidence="10">
    <location>
        <begin position="4"/>
        <end position="318"/>
    </location>
</feature>